<evidence type="ECO:0000313" key="1">
    <source>
        <dbReference type="EMBL" id="MFC3180548.1"/>
    </source>
</evidence>
<organism evidence="1 2">
    <name type="scientific">Cypionkella sinensis</name>
    <dbReference type="NCBI Taxonomy" id="1756043"/>
    <lineage>
        <taxon>Bacteria</taxon>
        <taxon>Pseudomonadati</taxon>
        <taxon>Pseudomonadota</taxon>
        <taxon>Alphaproteobacteria</taxon>
        <taxon>Rhodobacterales</taxon>
        <taxon>Paracoccaceae</taxon>
        <taxon>Cypionkella</taxon>
    </lineage>
</organism>
<name>A0ABV7IXM5_9RHOB</name>
<keyword evidence="2" id="KW-1185">Reference proteome</keyword>
<gene>
    <name evidence="1" type="ORF">ACFOGH_06080</name>
</gene>
<evidence type="ECO:0000313" key="2">
    <source>
        <dbReference type="Proteomes" id="UP001595547"/>
    </source>
</evidence>
<comment type="caution">
    <text evidence="1">The sequence shown here is derived from an EMBL/GenBank/DDBJ whole genome shotgun (WGS) entry which is preliminary data.</text>
</comment>
<protein>
    <submittedName>
        <fullName evidence="1">Uncharacterized protein</fullName>
    </submittedName>
</protein>
<dbReference type="EMBL" id="JBHRTO010000001">
    <property type="protein sequence ID" value="MFC3180548.1"/>
    <property type="molecule type" value="Genomic_DNA"/>
</dbReference>
<accession>A0ABV7IXM5</accession>
<dbReference type="Proteomes" id="UP001595547">
    <property type="component" value="Unassembled WGS sequence"/>
</dbReference>
<proteinExistence type="predicted"/>
<sequence length="79" mass="8371">MPHLTKAARDALPDRAFGLPEARSYPMPDAAHARNAKARAAEEFNRGLLSARDRARIDAKADGILGLPVTSAAVGHCPP</sequence>
<reference evidence="2" key="1">
    <citation type="journal article" date="2019" name="Int. J. Syst. Evol. Microbiol.">
        <title>The Global Catalogue of Microorganisms (GCM) 10K type strain sequencing project: providing services to taxonomists for standard genome sequencing and annotation.</title>
        <authorList>
            <consortium name="The Broad Institute Genomics Platform"/>
            <consortium name="The Broad Institute Genome Sequencing Center for Infectious Disease"/>
            <person name="Wu L."/>
            <person name="Ma J."/>
        </authorList>
    </citation>
    <scope>NUCLEOTIDE SEQUENCE [LARGE SCALE GENOMIC DNA]</scope>
    <source>
        <strain evidence="2">KCTC 52039</strain>
    </source>
</reference>
<dbReference type="RefSeq" id="WP_380072173.1">
    <property type="nucleotide sequence ID" value="NZ_JBHRTO010000001.1"/>
</dbReference>